<feature type="domain" description="Transposase InsH N-terminal" evidence="1">
    <location>
        <begin position="23"/>
        <end position="113"/>
    </location>
</feature>
<comment type="caution">
    <text evidence="2">The sequence shown here is derived from an EMBL/GenBank/DDBJ whole genome shotgun (WGS) entry which is preliminary data.</text>
</comment>
<accession>A0ABQ3VLT4</accession>
<reference evidence="2 3" key="1">
    <citation type="journal article" date="2021" name="Int. J. Syst. Evol. Microbiol.">
        <title>Reticulibacter mediterranei gen. nov., sp. nov., within the new family Reticulibacteraceae fam. nov., and Ktedonospora formicarum gen. nov., sp. nov., Ktedonobacter robiniae sp. nov., Dictyobacter formicarum sp. nov. and Dictyobacter arantiisoli sp. nov., belonging to the class Ktedonobacteria.</title>
        <authorList>
            <person name="Yabe S."/>
            <person name="Zheng Y."/>
            <person name="Wang C.M."/>
            <person name="Sakai Y."/>
            <person name="Abe K."/>
            <person name="Yokota A."/>
            <person name="Donadio S."/>
            <person name="Cavaletti L."/>
            <person name="Monciardini P."/>
        </authorList>
    </citation>
    <scope>NUCLEOTIDE SEQUENCE [LARGE SCALE GENOMIC DNA]</scope>
    <source>
        <strain evidence="2 3">SOSP1-9</strain>
    </source>
</reference>
<dbReference type="PANTHER" id="PTHR35604">
    <property type="entry name" value="TRANSPOSASE INSH FOR INSERTION SEQUENCE ELEMENT IS5A-RELATED"/>
    <property type="match status" value="1"/>
</dbReference>
<name>A0ABQ3VLT4_9CHLR</name>
<evidence type="ECO:0000313" key="3">
    <source>
        <dbReference type="Proteomes" id="UP000635565"/>
    </source>
</evidence>
<dbReference type="RefSeq" id="WP_201364751.1">
    <property type="nucleotide sequence ID" value="NZ_BNJJ01000015.1"/>
</dbReference>
<dbReference type="Pfam" id="PF05598">
    <property type="entry name" value="DUF772"/>
    <property type="match status" value="1"/>
</dbReference>
<keyword evidence="3" id="KW-1185">Reference proteome</keyword>
<dbReference type="EMBL" id="BNJJ01000015">
    <property type="protein sequence ID" value="GHO87185.1"/>
    <property type="molecule type" value="Genomic_DNA"/>
</dbReference>
<dbReference type="InterPro" id="IPR008490">
    <property type="entry name" value="Transposase_InsH_N"/>
</dbReference>
<evidence type="ECO:0000313" key="2">
    <source>
        <dbReference type="EMBL" id="GHO87185.1"/>
    </source>
</evidence>
<proteinExistence type="predicted"/>
<protein>
    <recommendedName>
        <fullName evidence="1">Transposase InsH N-terminal domain-containing protein</fullName>
    </recommendedName>
</protein>
<gene>
    <name evidence="2" type="ORF">KSZ_51910</name>
</gene>
<organism evidence="2 3">
    <name type="scientific">Dictyobacter formicarum</name>
    <dbReference type="NCBI Taxonomy" id="2778368"/>
    <lineage>
        <taxon>Bacteria</taxon>
        <taxon>Bacillati</taxon>
        <taxon>Chloroflexota</taxon>
        <taxon>Ktedonobacteria</taxon>
        <taxon>Ktedonobacterales</taxon>
        <taxon>Dictyobacteraceae</taxon>
        <taxon>Dictyobacter</taxon>
    </lineage>
</organism>
<dbReference type="Proteomes" id="UP000635565">
    <property type="component" value="Unassembled WGS sequence"/>
</dbReference>
<sequence>MSLKAQAIGPVPQETARIAGAAYPKGNIYMQMRTVLGSIYTDEDFADLFPKEGQPAEAPWRLALVTVMQFVENLSDRQAADAVRGRLDWKYLLGLELTDPGFDASVLSEFRSRLIDNHAQELLLEKMLSLFQQKGWLKAHRRQRTDSTHVLAKIRALNRVLCVWETMRAALNSLAVVAPDWLRAHNHPAWVERYGPRSEDSRIPVGEAARLAFAEEIGQQGRELLEAVFDPTAPEWLRHVPAVEIMRQMWVQNYQRIDDVVRWRSSEDIPPSSRYIGSPYDEEAHYSKKRSTSWVGYVRRVGADEIPTLCRRG</sequence>
<dbReference type="PANTHER" id="PTHR35604:SF2">
    <property type="entry name" value="TRANSPOSASE INSH FOR INSERTION SEQUENCE ELEMENT IS5A-RELATED"/>
    <property type="match status" value="1"/>
</dbReference>
<evidence type="ECO:0000259" key="1">
    <source>
        <dbReference type="Pfam" id="PF05598"/>
    </source>
</evidence>